<dbReference type="EMBL" id="RZUL01000002">
    <property type="protein sequence ID" value="RVT41857.1"/>
    <property type="molecule type" value="Genomic_DNA"/>
</dbReference>
<keyword evidence="3" id="KW-1185">Reference proteome</keyword>
<dbReference type="OrthoDB" id="7574913at2"/>
<comment type="caution">
    <text evidence="2">The sequence shown here is derived from an EMBL/GenBank/DDBJ whole genome shotgun (WGS) entry which is preliminary data.</text>
</comment>
<organism evidence="2 3">
    <name type="scientific">Sphingobium algorifonticola</name>
    <dbReference type="NCBI Taxonomy" id="2008318"/>
    <lineage>
        <taxon>Bacteria</taxon>
        <taxon>Pseudomonadati</taxon>
        <taxon>Pseudomonadota</taxon>
        <taxon>Alphaproteobacteria</taxon>
        <taxon>Sphingomonadales</taxon>
        <taxon>Sphingomonadaceae</taxon>
        <taxon>Sphingobium</taxon>
    </lineage>
</organism>
<dbReference type="RefSeq" id="WP_127689929.1">
    <property type="nucleotide sequence ID" value="NZ_RZUL01000002.1"/>
</dbReference>
<name>A0A437J8N6_9SPHN</name>
<evidence type="ECO:0000313" key="3">
    <source>
        <dbReference type="Proteomes" id="UP000282977"/>
    </source>
</evidence>
<feature type="coiled-coil region" evidence="1">
    <location>
        <begin position="14"/>
        <end position="48"/>
    </location>
</feature>
<accession>A0A437J8N6</accession>
<reference evidence="2 3" key="1">
    <citation type="submission" date="2019-01" db="EMBL/GenBank/DDBJ databases">
        <authorList>
            <person name="Chen W.-M."/>
        </authorList>
    </citation>
    <scope>NUCLEOTIDE SEQUENCE [LARGE SCALE GENOMIC DNA]</scope>
    <source>
        <strain evidence="2 3">TLA-22</strain>
    </source>
</reference>
<proteinExistence type="predicted"/>
<keyword evidence="1" id="KW-0175">Coiled coil</keyword>
<sequence>MSWLNDTLSALRQVVLLEHRVSDLERDMREAQQDIAGHDRRVQQLETVIFGPVPPDRLRLRGQ</sequence>
<evidence type="ECO:0000256" key="1">
    <source>
        <dbReference type="SAM" id="Coils"/>
    </source>
</evidence>
<evidence type="ECO:0000313" key="2">
    <source>
        <dbReference type="EMBL" id="RVT41857.1"/>
    </source>
</evidence>
<gene>
    <name evidence="2" type="ORF">ENE74_06210</name>
</gene>
<evidence type="ECO:0008006" key="4">
    <source>
        <dbReference type="Google" id="ProtNLM"/>
    </source>
</evidence>
<dbReference type="AlphaFoldDB" id="A0A437J8N6"/>
<protein>
    <recommendedName>
        <fullName evidence="4">SlyX family protein</fullName>
    </recommendedName>
</protein>
<dbReference type="Proteomes" id="UP000282977">
    <property type="component" value="Unassembled WGS sequence"/>
</dbReference>